<dbReference type="InterPro" id="IPR001254">
    <property type="entry name" value="Trypsin_dom"/>
</dbReference>
<sequence length="274" mass="29586">MSNRWRFLVVTLFTYCLTFERVSTWLIRSGEPVQHRTEFPFIAFLTTERTMCTGSLVSTRAVLTAGHCVCSPLPVIRVLCLFQVSFLTLRNGDQQGIHHQPSGVKVAPGYMPSCMSARRGRPIAQTLSGFDIAIVMLAQMVNLQSGITVISLPQASDIPTPGTGVFIVGYGRDDNDRDPSRKNGGILKKGELVVGRATIMECRHATNGNPICVKAGQNFGQLPAPGDSGGPLLPSPQGPVLGVVSHGVTLPNLPDIIVEYASVARMLDFVRSNI</sequence>
<dbReference type="InterPro" id="IPR051487">
    <property type="entry name" value="Ser/Thr_Proteases_Immune/Dev"/>
</dbReference>
<dbReference type="SUPFAM" id="SSF50494">
    <property type="entry name" value="Trypsin-like serine proteases"/>
    <property type="match status" value="1"/>
</dbReference>
<evidence type="ECO:0000313" key="5">
    <source>
        <dbReference type="EMBL" id="AAC46967.1"/>
    </source>
</evidence>
<keyword evidence="1" id="KW-1015">Disulfide bond</keyword>
<comment type="similarity">
    <text evidence="2">Belongs to the peptidase S1 family. CLIP subfamily.</text>
</comment>
<dbReference type="InterPro" id="IPR009003">
    <property type="entry name" value="Peptidase_S1_PA"/>
</dbReference>
<accession>Q26552</accession>
<protein>
    <submittedName>
        <fullName evidence="5">Elastase</fullName>
    </submittedName>
</protein>
<dbReference type="AlphaFoldDB" id="Q26552"/>
<dbReference type="InterPro" id="IPR001314">
    <property type="entry name" value="Peptidase_S1A"/>
</dbReference>
<dbReference type="PRINTS" id="PR00722">
    <property type="entry name" value="CHYMOTRYPSIN"/>
</dbReference>
<dbReference type="HOGENOM" id="CLU_1058926_0_0_1"/>
<dbReference type="PANTHER" id="PTHR24256">
    <property type="entry name" value="TRYPTASE-RELATED"/>
    <property type="match status" value="1"/>
</dbReference>
<name>Q26552_SCHMA</name>
<dbReference type="PROSITE" id="PS50240">
    <property type="entry name" value="TRYPSIN_DOM"/>
    <property type="match status" value="1"/>
</dbReference>
<organism evidence="5">
    <name type="scientific">Schistosoma mansoni</name>
    <name type="common">Blood fluke</name>
    <dbReference type="NCBI Taxonomy" id="6183"/>
    <lineage>
        <taxon>Eukaryota</taxon>
        <taxon>Metazoa</taxon>
        <taxon>Spiralia</taxon>
        <taxon>Lophotrochozoa</taxon>
        <taxon>Platyhelminthes</taxon>
        <taxon>Trematoda</taxon>
        <taxon>Digenea</taxon>
        <taxon>Strigeidida</taxon>
        <taxon>Schistosomatoidea</taxon>
        <taxon>Schistosomatidae</taxon>
        <taxon>Schistosoma</taxon>
    </lineage>
</organism>
<dbReference type="Pfam" id="PF00089">
    <property type="entry name" value="Trypsin"/>
    <property type="match status" value="1"/>
</dbReference>
<evidence type="ECO:0000256" key="3">
    <source>
        <dbReference type="SAM" id="SignalP"/>
    </source>
</evidence>
<dbReference type="GO" id="GO:0004252">
    <property type="term" value="F:serine-type endopeptidase activity"/>
    <property type="evidence" value="ECO:0007669"/>
    <property type="project" value="InterPro"/>
</dbReference>
<dbReference type="EMBL" id="U31768">
    <property type="protein sequence ID" value="AAC46967.1"/>
    <property type="molecule type" value="Genomic_DNA"/>
</dbReference>
<reference evidence="5" key="1">
    <citation type="journal article" date="1995" name="Mol. Biochem. Parasitol.">
        <title>Cloning and characterization of two genes encoding Schistosoma mansoni elastase.</title>
        <authorList>
            <person name="Pierrot C."/>
            <person name="Capron A."/>
            <person name="Khalife J."/>
        </authorList>
    </citation>
    <scope>NUCLEOTIDE SEQUENCE</scope>
    <source>
        <strain evidence="5">Puerto rico</strain>
    </source>
</reference>
<evidence type="ECO:0000259" key="4">
    <source>
        <dbReference type="PROSITE" id="PS50240"/>
    </source>
</evidence>
<feature type="signal peptide" evidence="3">
    <location>
        <begin position="1"/>
        <end position="24"/>
    </location>
</feature>
<dbReference type="GO" id="GO:0006508">
    <property type="term" value="P:proteolysis"/>
    <property type="evidence" value="ECO:0007669"/>
    <property type="project" value="InterPro"/>
</dbReference>
<keyword evidence="3" id="KW-0732">Signal</keyword>
<feature type="domain" description="Peptidase S1" evidence="4">
    <location>
        <begin position="27"/>
        <end position="274"/>
    </location>
</feature>
<dbReference type="Gene3D" id="2.40.10.10">
    <property type="entry name" value="Trypsin-like serine proteases"/>
    <property type="match status" value="1"/>
</dbReference>
<dbReference type="SMART" id="SM00020">
    <property type="entry name" value="Tryp_SPc"/>
    <property type="match status" value="1"/>
</dbReference>
<evidence type="ECO:0000256" key="2">
    <source>
        <dbReference type="ARBA" id="ARBA00024195"/>
    </source>
</evidence>
<dbReference type="PROSITE" id="PS00134">
    <property type="entry name" value="TRYPSIN_HIS"/>
    <property type="match status" value="1"/>
</dbReference>
<feature type="chain" id="PRO_5004202845" evidence="3">
    <location>
        <begin position="25"/>
        <end position="274"/>
    </location>
</feature>
<dbReference type="MEROPS" id="S01.144"/>
<evidence type="ECO:0000256" key="1">
    <source>
        <dbReference type="ARBA" id="ARBA00023157"/>
    </source>
</evidence>
<dbReference type="InterPro" id="IPR043504">
    <property type="entry name" value="Peptidase_S1_PA_chymotrypsin"/>
</dbReference>
<dbReference type="InterPro" id="IPR018114">
    <property type="entry name" value="TRYPSIN_HIS"/>
</dbReference>
<proteinExistence type="inferred from homology"/>